<accession>A0A014N4Z2</accession>
<comment type="caution">
    <text evidence="1">The sequence shown here is derived from an EMBL/GenBank/DDBJ whole genome shotgun (WGS) entry which is preliminary data.</text>
</comment>
<dbReference type="EMBL" id="JELW01000165">
    <property type="protein sequence ID" value="EXU94737.1"/>
    <property type="molecule type" value="Genomic_DNA"/>
</dbReference>
<dbReference type="GO" id="GO:0003964">
    <property type="term" value="F:RNA-directed DNA polymerase activity"/>
    <property type="evidence" value="ECO:0007669"/>
    <property type="project" value="UniProtKB-KW"/>
</dbReference>
<dbReference type="HOGENOM" id="CLU_1378440_0_0_1"/>
<gene>
    <name evidence="1" type="ORF">X797_012185</name>
</gene>
<keyword evidence="1" id="KW-0548">Nucleotidyltransferase</keyword>
<evidence type="ECO:0000313" key="1">
    <source>
        <dbReference type="EMBL" id="EXU94737.1"/>
    </source>
</evidence>
<proteinExistence type="predicted"/>
<reference evidence="1 2" key="1">
    <citation type="submission" date="2014-02" db="EMBL/GenBank/DDBJ databases">
        <title>The genome sequence of the entomopathogenic fungus Metarhizium robertsii ARSEF 2575.</title>
        <authorList>
            <person name="Giuliano Garisto Donzelli B."/>
            <person name="Roe B.A."/>
            <person name="Macmil S.L."/>
            <person name="Krasnoff S.B."/>
            <person name="Gibson D.M."/>
        </authorList>
    </citation>
    <scope>NUCLEOTIDE SEQUENCE [LARGE SCALE GENOMIC DNA]</scope>
    <source>
        <strain evidence="1 2">ARSEF 2575</strain>
    </source>
</reference>
<organism evidence="1 2">
    <name type="scientific">Metarhizium robertsii</name>
    <dbReference type="NCBI Taxonomy" id="568076"/>
    <lineage>
        <taxon>Eukaryota</taxon>
        <taxon>Fungi</taxon>
        <taxon>Dikarya</taxon>
        <taxon>Ascomycota</taxon>
        <taxon>Pezizomycotina</taxon>
        <taxon>Sordariomycetes</taxon>
        <taxon>Hypocreomycetidae</taxon>
        <taxon>Hypocreales</taxon>
        <taxon>Clavicipitaceae</taxon>
        <taxon>Metarhizium</taxon>
    </lineage>
</organism>
<keyword evidence="1" id="KW-0695">RNA-directed DNA polymerase</keyword>
<name>A0A014N4Z2_9HYPO</name>
<keyword evidence="1" id="KW-0808">Transferase</keyword>
<dbReference type="Proteomes" id="UP000030151">
    <property type="component" value="Unassembled WGS sequence"/>
</dbReference>
<evidence type="ECO:0000313" key="2">
    <source>
        <dbReference type="Proteomes" id="UP000030151"/>
    </source>
</evidence>
<protein>
    <submittedName>
        <fullName evidence="1">Reverse transcriptase domain protein</fullName>
    </submittedName>
</protein>
<sequence length="198" mass="22572">MYCEAIGQWGSEDGSLLEDTRWNSTKECLDGHVTEPKDLPWKQPGATSFCSDCGDFSKYNLREEEFKWYLGIRVIRDRPSWKIYLCQDAYIDKIARKFKLCDSKLLVPSIPITTIPLVKHDGQASQEDVKAYQERVGSLMYIAVMTRPDIARAATQLARFLTNPSPEHLAALINASVISTQRDFLPSYMMGCTQEKHL</sequence>
<dbReference type="AlphaFoldDB" id="A0A014N4Z2"/>